<organism evidence="2">
    <name type="scientific">uncultured marine virus</name>
    <dbReference type="NCBI Taxonomy" id="186617"/>
    <lineage>
        <taxon>Viruses</taxon>
        <taxon>environmental samples</taxon>
    </lineage>
</organism>
<feature type="compositionally biased region" description="Basic residues" evidence="1">
    <location>
        <begin position="39"/>
        <end position="62"/>
    </location>
</feature>
<name>A0A0F7L7V6_9VIRU</name>
<reference evidence="2" key="2">
    <citation type="submission" date="2015-03" db="EMBL/GenBank/DDBJ databases">
        <authorList>
            <person name="Chow C.-E.T."/>
            <person name="Winget D.M."/>
            <person name="White R.A.III."/>
            <person name="Hallam S.J."/>
            <person name="Suttle C.A."/>
        </authorList>
    </citation>
    <scope>NUCLEOTIDE SEQUENCE</scope>
    <source>
        <strain evidence="2">Anoxic2_5</strain>
    </source>
</reference>
<protein>
    <submittedName>
        <fullName evidence="2">Uncharacterized protein</fullName>
    </submittedName>
</protein>
<evidence type="ECO:0000313" key="2">
    <source>
        <dbReference type="EMBL" id="AKH47116.1"/>
    </source>
</evidence>
<feature type="region of interest" description="Disordered" evidence="1">
    <location>
        <begin position="1"/>
        <end position="62"/>
    </location>
</feature>
<accession>A0A0F7L7V6</accession>
<sequence length="62" mass="7174">MHTRAASRRWSDACAEGWGGWSGPCTRRHTGSGCPRSTSRPRSRARRWPRPSHRRQCRWRGG</sequence>
<evidence type="ECO:0000256" key="1">
    <source>
        <dbReference type="SAM" id="MobiDB-lite"/>
    </source>
</evidence>
<proteinExistence type="predicted"/>
<reference evidence="2" key="1">
    <citation type="journal article" date="2015" name="Front. Microbiol.">
        <title>Combining genomic sequencing methods to explore viral diversity and reveal potential virus-host interactions.</title>
        <authorList>
            <person name="Chow C.E."/>
            <person name="Winget D.M."/>
            <person name="White R.A.III."/>
            <person name="Hallam S.J."/>
            <person name="Suttle C.A."/>
        </authorList>
    </citation>
    <scope>NUCLEOTIDE SEQUENCE</scope>
    <source>
        <strain evidence="2">Anoxic2_5</strain>
    </source>
</reference>
<dbReference type="EMBL" id="KR029589">
    <property type="protein sequence ID" value="AKH47116.1"/>
    <property type="molecule type" value="Genomic_DNA"/>
</dbReference>